<dbReference type="InterPro" id="IPR011547">
    <property type="entry name" value="SLC26A/SulP_dom"/>
</dbReference>
<dbReference type="InterPro" id="IPR036513">
    <property type="entry name" value="STAS_dom_sf"/>
</dbReference>
<feature type="transmembrane region" description="Helical" evidence="5">
    <location>
        <begin position="216"/>
        <end position="235"/>
    </location>
</feature>
<evidence type="ECO:0000259" key="6">
    <source>
        <dbReference type="PROSITE" id="PS50801"/>
    </source>
</evidence>
<feature type="transmembrane region" description="Helical" evidence="5">
    <location>
        <begin position="368"/>
        <end position="388"/>
    </location>
</feature>
<dbReference type="GO" id="GO:0016020">
    <property type="term" value="C:membrane"/>
    <property type="evidence" value="ECO:0007669"/>
    <property type="project" value="UniProtKB-SubCell"/>
</dbReference>
<name>N0E4G3_9MICO</name>
<dbReference type="PROSITE" id="PS50801">
    <property type="entry name" value="STAS"/>
    <property type="match status" value="1"/>
</dbReference>
<evidence type="ECO:0000256" key="2">
    <source>
        <dbReference type="ARBA" id="ARBA00022692"/>
    </source>
</evidence>
<dbReference type="OrthoDB" id="9769739at2"/>
<dbReference type="STRING" id="1193181.BN10_650002"/>
<organism evidence="7 8">
    <name type="scientific">Phycicoccus elongatus Lp2</name>
    <dbReference type="NCBI Taxonomy" id="1193181"/>
    <lineage>
        <taxon>Bacteria</taxon>
        <taxon>Bacillati</taxon>
        <taxon>Actinomycetota</taxon>
        <taxon>Actinomycetes</taxon>
        <taxon>Micrococcales</taxon>
        <taxon>Intrasporangiaceae</taxon>
        <taxon>Phycicoccus</taxon>
    </lineage>
</organism>
<evidence type="ECO:0000256" key="5">
    <source>
        <dbReference type="SAM" id="Phobius"/>
    </source>
</evidence>
<dbReference type="EMBL" id="CAIZ01000136">
    <property type="protein sequence ID" value="CCH70705.1"/>
    <property type="molecule type" value="Genomic_DNA"/>
</dbReference>
<feature type="domain" description="STAS" evidence="6">
    <location>
        <begin position="480"/>
        <end position="600"/>
    </location>
</feature>
<evidence type="ECO:0000256" key="4">
    <source>
        <dbReference type="ARBA" id="ARBA00023136"/>
    </source>
</evidence>
<gene>
    <name evidence="7" type="ORF">BN10_650002</name>
</gene>
<dbReference type="RefSeq" id="WP_010850548.1">
    <property type="nucleotide sequence ID" value="NZ_HF570956.1"/>
</dbReference>
<feature type="transmembrane region" description="Helical" evidence="5">
    <location>
        <begin position="425"/>
        <end position="452"/>
    </location>
</feature>
<keyword evidence="3 5" id="KW-1133">Transmembrane helix</keyword>
<dbReference type="Proteomes" id="UP000013167">
    <property type="component" value="Unassembled WGS sequence"/>
</dbReference>
<proteinExistence type="predicted"/>
<feature type="transmembrane region" description="Helical" evidence="5">
    <location>
        <begin position="110"/>
        <end position="129"/>
    </location>
</feature>
<keyword evidence="2 5" id="KW-0812">Transmembrane</keyword>
<protein>
    <recommendedName>
        <fullName evidence="6">STAS domain-containing protein</fullName>
    </recommendedName>
</protein>
<dbReference type="CDD" id="cd07042">
    <property type="entry name" value="STAS_SulP_like_sulfate_transporter"/>
    <property type="match status" value="1"/>
</dbReference>
<accession>N0E4G3</accession>
<dbReference type="GO" id="GO:0055085">
    <property type="term" value="P:transmembrane transport"/>
    <property type="evidence" value="ECO:0007669"/>
    <property type="project" value="InterPro"/>
</dbReference>
<feature type="transmembrane region" description="Helical" evidence="5">
    <location>
        <begin position="394"/>
        <end position="413"/>
    </location>
</feature>
<sequence>MTEQDPGPTGGADRLDRHPAIDYGLDAKGEQWFLKALQAATPGLTFLLQRFQRGWLRTDLLAGLAVAAYLVPQVMAYSAIVGVPPVAGLWTALAAMLVYAVMGGSRVLSVGPESTIALLTGLAIAPMAGGDPGKLATLAAALSLIIGFWCLVGRVLRLGVVADLLSQPLLVGYLAGAAVLMVVGQLGKVTGTTVQGESLVDQMVSFTRGLNGTHLATLWVALGTLALILLIHFLLPKWPAALIGVAAATVAYGVFDWGRLGVKAVGAVPDGIPVPSIPVLSVGELKALLVVGLGVAVMAYSDNMLIARGFPAPALPGERPSERDVDPQSELVALGGVHVAVGLIGGFPVSSSGSRTALAIASGARTQVYSLAAAAVVVVVLLVAGPILQWMPQAALGAVVLYAATKLVQVSQFRRLWGFRRREFALALVTLFGTVFYGILAGVGIAIALSLLEMGIRLARPHDAVLGRVPGLAGMHDVTDYPGAQTLPGLIIYRFEAPLFFANVGELRRRVQLVIDRETEAYPDAPPRWFLLNVEANTEVDITAADGLRELQGDLAAQGVLLGLVRLKRDLYEPLRRAGVVDLIGEDMCFPTLPVAEEAFVEWARTHPRVVG</sequence>
<dbReference type="Pfam" id="PF00916">
    <property type="entry name" value="Sulfate_transp"/>
    <property type="match status" value="1"/>
</dbReference>
<reference evidence="7 8" key="1">
    <citation type="journal article" date="2013" name="ISME J.">
        <title>A metabolic model for members of the genus Tetrasphaera involved in enhanced biological phosphorus removal.</title>
        <authorList>
            <person name="Kristiansen R."/>
            <person name="Nguyen H.T.T."/>
            <person name="Saunders A.M."/>
            <person name="Nielsen J.L."/>
            <person name="Wimmer R."/>
            <person name="Le V.Q."/>
            <person name="McIlroy S.J."/>
            <person name="Petrovski S."/>
            <person name="Seviour R.J."/>
            <person name="Calteau A."/>
            <person name="Nielsen K.L."/>
            <person name="Nielsen P.H."/>
        </authorList>
    </citation>
    <scope>NUCLEOTIDE SEQUENCE [LARGE SCALE GENOMIC DNA]</scope>
    <source>
        <strain evidence="7 8">Lp2</strain>
    </source>
</reference>
<dbReference type="eggNOG" id="COG0659">
    <property type="taxonomic scope" value="Bacteria"/>
</dbReference>
<feature type="transmembrane region" description="Helical" evidence="5">
    <location>
        <begin position="86"/>
        <end position="103"/>
    </location>
</feature>
<evidence type="ECO:0000256" key="3">
    <source>
        <dbReference type="ARBA" id="ARBA00022989"/>
    </source>
</evidence>
<dbReference type="AlphaFoldDB" id="N0E4G3"/>
<dbReference type="Gene3D" id="3.30.750.24">
    <property type="entry name" value="STAS domain"/>
    <property type="match status" value="1"/>
</dbReference>
<dbReference type="InterPro" id="IPR002645">
    <property type="entry name" value="STAS_dom"/>
</dbReference>
<dbReference type="HOGENOM" id="CLU_003182_13_0_11"/>
<comment type="subcellular location">
    <subcellularLocation>
        <location evidence="1">Membrane</location>
        <topology evidence="1">Multi-pass membrane protein</topology>
    </subcellularLocation>
</comment>
<keyword evidence="4 5" id="KW-0472">Membrane</keyword>
<comment type="caution">
    <text evidence="7">The sequence shown here is derived from an EMBL/GenBank/DDBJ whole genome shotgun (WGS) entry which is preliminary data.</text>
</comment>
<feature type="transmembrane region" description="Helical" evidence="5">
    <location>
        <begin position="135"/>
        <end position="156"/>
    </location>
</feature>
<keyword evidence="8" id="KW-1185">Reference proteome</keyword>
<feature type="transmembrane region" description="Helical" evidence="5">
    <location>
        <begin position="168"/>
        <end position="187"/>
    </location>
</feature>
<dbReference type="Pfam" id="PF01740">
    <property type="entry name" value="STAS"/>
    <property type="match status" value="1"/>
</dbReference>
<feature type="transmembrane region" description="Helical" evidence="5">
    <location>
        <begin position="277"/>
        <end position="300"/>
    </location>
</feature>
<evidence type="ECO:0000313" key="7">
    <source>
        <dbReference type="EMBL" id="CCH70705.1"/>
    </source>
</evidence>
<dbReference type="InterPro" id="IPR001902">
    <property type="entry name" value="SLC26A/SulP_fam"/>
</dbReference>
<evidence type="ECO:0000313" key="8">
    <source>
        <dbReference type="Proteomes" id="UP000013167"/>
    </source>
</evidence>
<dbReference type="SUPFAM" id="SSF52091">
    <property type="entry name" value="SpoIIaa-like"/>
    <property type="match status" value="1"/>
</dbReference>
<dbReference type="PANTHER" id="PTHR11814">
    <property type="entry name" value="SULFATE TRANSPORTER"/>
    <property type="match status" value="1"/>
</dbReference>
<feature type="transmembrane region" description="Helical" evidence="5">
    <location>
        <begin position="240"/>
        <end position="257"/>
    </location>
</feature>
<evidence type="ECO:0000256" key="1">
    <source>
        <dbReference type="ARBA" id="ARBA00004141"/>
    </source>
</evidence>